<evidence type="ECO:0000313" key="1">
    <source>
        <dbReference type="EMBL" id="PMM40034.1"/>
    </source>
</evidence>
<dbReference type="InterPro" id="IPR021352">
    <property type="entry name" value="DUF2971"/>
</dbReference>
<dbReference type="Pfam" id="PF11185">
    <property type="entry name" value="DUF2971"/>
    <property type="match status" value="1"/>
</dbReference>
<accession>A0A2N7JIR4</accession>
<evidence type="ECO:0008006" key="3">
    <source>
        <dbReference type="Google" id="ProtNLM"/>
    </source>
</evidence>
<reference evidence="2" key="1">
    <citation type="submission" date="2016-07" db="EMBL/GenBank/DDBJ databases">
        <title>Nontailed viruses are major unrecognized killers of bacteria in the ocean.</title>
        <authorList>
            <person name="Kauffman K."/>
            <person name="Hussain F."/>
            <person name="Yang J."/>
            <person name="Arevalo P."/>
            <person name="Brown J."/>
            <person name="Cutler M."/>
            <person name="Kelly L."/>
            <person name="Polz M.F."/>
        </authorList>
    </citation>
    <scope>NUCLEOTIDE SEQUENCE [LARGE SCALE GENOMIC DNA]</scope>
    <source>
        <strain evidence="2">10N.261.48.B5</strain>
    </source>
</reference>
<gene>
    <name evidence="1" type="ORF">BCT54_13080</name>
</gene>
<name>A0A2N7JIR4_VIBSP</name>
<dbReference type="AlphaFoldDB" id="A0A2N7JIR4"/>
<protein>
    <recommendedName>
        <fullName evidence="3">DUF2971 domain-containing protein</fullName>
    </recommendedName>
</protein>
<organism evidence="1 2">
    <name type="scientific">Vibrio splendidus</name>
    <dbReference type="NCBI Taxonomy" id="29497"/>
    <lineage>
        <taxon>Bacteria</taxon>
        <taxon>Pseudomonadati</taxon>
        <taxon>Pseudomonadota</taxon>
        <taxon>Gammaproteobacteria</taxon>
        <taxon>Vibrionales</taxon>
        <taxon>Vibrionaceae</taxon>
        <taxon>Vibrio</taxon>
    </lineage>
</organism>
<proteinExistence type="predicted"/>
<dbReference type="Proteomes" id="UP000235533">
    <property type="component" value="Unassembled WGS sequence"/>
</dbReference>
<evidence type="ECO:0000313" key="2">
    <source>
        <dbReference type="Proteomes" id="UP000235533"/>
    </source>
</evidence>
<sequence length="292" mass="33323">MHVYNEVWRIMDVTVGESASEEESLWRYMSLDKLINLLETNELYFTALGSYNESDPFEGYMPDVAARAYSEIFGSQVNELKQAYESLKQIEGAQSNPKLDEMRDGIEKLSSIMELAFHDISKGITVNCWHSNRIESEAMWKLYSDDGKGIAVKTSVERLRNALKDQVFGKKIQIGKVKYLDFSDTNLTPRCCVVDGHISPLIKRSSFSHENELRCFIVNQVPSANIEHYHPSADTVPVDLNELIETIYISPFAKEPFISSVFAICRKYEIEDKVIKSTLLDSSSFLSKLSDW</sequence>
<comment type="caution">
    <text evidence="1">The sequence shown here is derived from an EMBL/GenBank/DDBJ whole genome shotgun (WGS) entry which is preliminary data.</text>
</comment>
<dbReference type="EMBL" id="MCZF01000307">
    <property type="protein sequence ID" value="PMM40034.1"/>
    <property type="molecule type" value="Genomic_DNA"/>
</dbReference>